<feature type="transmembrane region" description="Helical" evidence="12">
    <location>
        <begin position="305"/>
        <end position="325"/>
    </location>
</feature>
<evidence type="ECO:0000256" key="11">
    <source>
        <dbReference type="ARBA" id="ARBA00048899"/>
    </source>
</evidence>
<feature type="transmembrane region" description="Helical" evidence="12">
    <location>
        <begin position="281"/>
        <end position="298"/>
    </location>
</feature>
<feature type="chain" id="PRO_5046184933" description="Mannosyltransferase" evidence="13">
    <location>
        <begin position="18"/>
        <end position="502"/>
    </location>
</feature>
<keyword evidence="4 12" id="KW-0328">Glycosyltransferase</keyword>
<keyword evidence="6 12" id="KW-0812">Transmembrane</keyword>
<feature type="transmembrane region" description="Helical" evidence="12">
    <location>
        <begin position="337"/>
        <end position="360"/>
    </location>
</feature>
<reference evidence="14 15" key="1">
    <citation type="submission" date="2022-05" db="EMBL/GenBank/DDBJ databases">
        <authorList>
            <consortium name="Genoscope - CEA"/>
            <person name="William W."/>
        </authorList>
    </citation>
    <scope>NUCLEOTIDE SEQUENCE [LARGE SCALE GENOMIC DNA]</scope>
</reference>
<evidence type="ECO:0000256" key="3">
    <source>
        <dbReference type="ARBA" id="ARBA00007063"/>
    </source>
</evidence>
<keyword evidence="15" id="KW-1185">Reference proteome</keyword>
<gene>
    <name evidence="14" type="ORF">PEVE_00002260</name>
</gene>
<evidence type="ECO:0000256" key="12">
    <source>
        <dbReference type="RuleBase" id="RU363075"/>
    </source>
</evidence>
<comment type="catalytic activity">
    <reaction evidence="11">
        <text>an alpha-D-Man-(1-&gt;2)-alpha-D-Man-(1-&gt;2)-alpha-D-Man-(1-&gt;3)-[alpha-D-Man-(1-&gt;2)-alpha-D-Man-(1-&gt;3)-alpha-D-Man-(1-&gt;6)]-beta-D-Man-(1-&gt;4)-beta-D-GlcNAc-(1-&gt;4)-alpha-D-GlcNAc-diphospho-di-trans,poly-cis-dolichol + a di-trans,poly-cis-dolichyl beta-D-mannosyl phosphate = an alpha-D-Man-(1-&gt;2)-alpha-D-Man-(1-&gt;2)-alpha-D-Man-(1-&gt;3)-[alpha-D-Man-(1-&gt;2)-alpha-D-Man-(1-&gt;3)-[alpha-D-Man-(1-&gt;6)]-alpha-D-Man-(1-&gt;6)]-beta-D-Man-(1-&gt;4)-beta-D-GlcNAc-(1-&gt;4)-alpha-D-GlcNAc-diphospho-di-trans,poly-cis-dolichol + a di-trans,poly-cis-dolichyl phosphate + H(+)</text>
        <dbReference type="Rhea" id="RHEA:29535"/>
        <dbReference type="Rhea" id="RHEA-COMP:19498"/>
        <dbReference type="Rhea" id="RHEA-COMP:19501"/>
        <dbReference type="Rhea" id="RHEA-COMP:19518"/>
        <dbReference type="Rhea" id="RHEA-COMP:19519"/>
        <dbReference type="ChEBI" id="CHEBI:15378"/>
        <dbReference type="ChEBI" id="CHEBI:57683"/>
        <dbReference type="ChEBI" id="CHEBI:58211"/>
        <dbReference type="ChEBI" id="CHEBI:132517"/>
        <dbReference type="ChEBI" id="CHEBI:132519"/>
        <dbReference type="EC" id="2.4.1.260"/>
    </reaction>
    <physiologicalReaction direction="left-to-right" evidence="11">
        <dbReference type="Rhea" id="RHEA:29536"/>
    </physiologicalReaction>
</comment>
<dbReference type="Pfam" id="PF03901">
    <property type="entry name" value="Glyco_transf_22"/>
    <property type="match status" value="1"/>
</dbReference>
<evidence type="ECO:0000256" key="6">
    <source>
        <dbReference type="ARBA" id="ARBA00022692"/>
    </source>
</evidence>
<keyword evidence="7 12" id="KW-0256">Endoplasmic reticulum</keyword>
<proteinExistence type="inferred from homology"/>
<keyword evidence="9 12" id="KW-0472">Membrane</keyword>
<keyword evidence="8 12" id="KW-1133">Transmembrane helix</keyword>
<comment type="caution">
    <text evidence="14">The sequence shown here is derived from an EMBL/GenBank/DDBJ whole genome shotgun (WGS) entry which is preliminary data.</text>
</comment>
<dbReference type="EC" id="2.4.1.-" evidence="12"/>
<evidence type="ECO:0000313" key="15">
    <source>
        <dbReference type="Proteomes" id="UP001159427"/>
    </source>
</evidence>
<dbReference type="PANTHER" id="PTHR22760">
    <property type="entry name" value="GLYCOSYLTRANSFERASE"/>
    <property type="match status" value="1"/>
</dbReference>
<evidence type="ECO:0000256" key="7">
    <source>
        <dbReference type="ARBA" id="ARBA00022824"/>
    </source>
</evidence>
<comment type="function">
    <text evidence="10">Mannosyltransferase that operates in the biosynthetic pathway of dolichol-linked oligosaccharides, the glycan precursors employed in protein asparagine (N)-glycosylation. The assembly of dolichol-linked oligosaccharides begins on the cytosolic side of the endoplasmic reticulum membrane and finishes in its lumen. The sequential addition of sugars to dolichol pyrophosphate produces dolichol-linked oligosaccharides containing fourteen sugars, including two GlcNAcs, nine mannoses and three glucoses. Once assembled, the oligosaccharide is transferred from the lipid to nascent proteins by oligosaccharyltransferases. In the lumen of the endoplasmic reticulum, adds the eighth mannose residue in an alpha-1,6 linkage onto Man(7)GlcNAc(2)-PP-dolichol to produce Man(8)GlcNAc(2)-PP-dolichol.</text>
</comment>
<accession>A0ABN8Q7C4</accession>
<evidence type="ECO:0000256" key="10">
    <source>
        <dbReference type="ARBA" id="ARBA00044721"/>
    </source>
</evidence>
<evidence type="ECO:0000256" key="8">
    <source>
        <dbReference type="ARBA" id="ARBA00022989"/>
    </source>
</evidence>
<feature type="transmembrane region" description="Helical" evidence="12">
    <location>
        <begin position="7"/>
        <end position="25"/>
    </location>
</feature>
<keyword evidence="13" id="KW-0732">Signal</keyword>
<evidence type="ECO:0000256" key="1">
    <source>
        <dbReference type="ARBA" id="ARBA00004477"/>
    </source>
</evidence>
<organism evidence="14 15">
    <name type="scientific">Porites evermanni</name>
    <dbReference type="NCBI Taxonomy" id="104178"/>
    <lineage>
        <taxon>Eukaryota</taxon>
        <taxon>Metazoa</taxon>
        <taxon>Cnidaria</taxon>
        <taxon>Anthozoa</taxon>
        <taxon>Hexacorallia</taxon>
        <taxon>Scleractinia</taxon>
        <taxon>Fungiina</taxon>
        <taxon>Poritidae</taxon>
        <taxon>Porites</taxon>
    </lineage>
</organism>
<evidence type="ECO:0000256" key="9">
    <source>
        <dbReference type="ARBA" id="ARBA00023136"/>
    </source>
</evidence>
<evidence type="ECO:0000313" key="14">
    <source>
        <dbReference type="EMBL" id="CAH3156755.1"/>
    </source>
</evidence>
<name>A0ABN8Q7C4_9CNID</name>
<evidence type="ECO:0000256" key="4">
    <source>
        <dbReference type="ARBA" id="ARBA00022676"/>
    </source>
</evidence>
<protein>
    <recommendedName>
        <fullName evidence="12">Mannosyltransferase</fullName>
        <ecNumber evidence="12">2.4.1.-</ecNumber>
    </recommendedName>
</protein>
<evidence type="ECO:0000256" key="13">
    <source>
        <dbReference type="SAM" id="SignalP"/>
    </source>
</evidence>
<feature type="transmembrane region" description="Helical" evidence="12">
    <location>
        <begin position="252"/>
        <end position="275"/>
    </location>
</feature>
<feature type="signal peptide" evidence="13">
    <location>
        <begin position="1"/>
        <end position="17"/>
    </location>
</feature>
<evidence type="ECO:0000256" key="2">
    <source>
        <dbReference type="ARBA" id="ARBA00004922"/>
    </source>
</evidence>
<dbReference type="Proteomes" id="UP001159427">
    <property type="component" value="Unassembled WGS sequence"/>
</dbReference>
<feature type="transmembrane region" description="Helical" evidence="12">
    <location>
        <begin position="85"/>
        <end position="103"/>
    </location>
</feature>
<comment type="similarity">
    <text evidence="3 12">Belongs to the glycosyltransferase 22 family.</text>
</comment>
<comment type="subcellular location">
    <subcellularLocation>
        <location evidence="1 12">Endoplasmic reticulum membrane</location>
        <topology evidence="1 12">Multi-pass membrane protein</topology>
    </subcellularLocation>
</comment>
<dbReference type="EMBL" id="CALNXI010001130">
    <property type="protein sequence ID" value="CAH3156755.1"/>
    <property type="molecule type" value="Genomic_DNA"/>
</dbReference>
<keyword evidence="5" id="KW-0808">Transferase</keyword>
<sequence>MADLCDVLLLFVTCIHLLVCPFTKVEESFNMQATHDLLYHRGNISKYDHLEFPGVVPRTFLGPIVVSSLAYPVITGLNVAGASKLWSQIVVRFSLGVISLFAFSKFRSSISLTFGSDVGVFLALITASQFHLLFYLSRPLPNTFALVLVLFAFRFWLDQHHSKFIWTSAFAIIIFRSELCILLGLIFFLELATRRVSLLTGILHSALAGISAVALTFCVDSVFWKRYLWPEGEVLWYNTVLNKSSSWGTSPFLWYFYSVLPRCLVFALVLVPLGLWRDRRTWTLAAPSVAFVFLYSFLPHKELRFIIYVIPVLNAVAACGMSFIYKNEAKWKPFLSVLVKFVTVGGLLGNCLVSGLLLFISHHNYPGGVAFQRLHALLDNQTEACRVHISVAAAQTGVSRFGEVNPSWRYFKTEDLPDDSPEMLGFTHLLTEPPCDKMKRSHLLLDTVNGFDRINLHFKRFPFFSLVLAPKICIQEKRGWKKSDKRRSWLFESYIAAYGAFL</sequence>
<dbReference type="PANTHER" id="PTHR22760:SF1">
    <property type="entry name" value="DOL-P-MAN:MAN(7)GLCNAC(2)-PP-DOL ALPHA-1,6-MANNOSYLTRANSFERASE"/>
    <property type="match status" value="1"/>
</dbReference>
<evidence type="ECO:0000256" key="5">
    <source>
        <dbReference type="ARBA" id="ARBA00022679"/>
    </source>
</evidence>
<dbReference type="InterPro" id="IPR005599">
    <property type="entry name" value="GPI_mannosylTrfase"/>
</dbReference>
<feature type="transmembrane region" description="Helical" evidence="12">
    <location>
        <begin position="201"/>
        <end position="223"/>
    </location>
</feature>
<feature type="transmembrane region" description="Helical" evidence="12">
    <location>
        <begin position="140"/>
        <end position="157"/>
    </location>
</feature>
<comment type="pathway">
    <text evidence="2">Protein modification; protein glycosylation.</text>
</comment>
<feature type="transmembrane region" description="Helical" evidence="12">
    <location>
        <begin position="164"/>
        <end position="189"/>
    </location>
</feature>
<feature type="transmembrane region" description="Helical" evidence="12">
    <location>
        <begin position="110"/>
        <end position="134"/>
    </location>
</feature>